<gene>
    <name evidence="1" type="ORF">MM415A01947_0013</name>
</gene>
<accession>A0A6M3JXJ7</accession>
<protein>
    <submittedName>
        <fullName evidence="1">Uncharacterized protein</fullName>
    </submittedName>
</protein>
<evidence type="ECO:0000313" key="1">
    <source>
        <dbReference type="EMBL" id="QJA74719.1"/>
    </source>
</evidence>
<proteinExistence type="predicted"/>
<reference evidence="1" key="1">
    <citation type="submission" date="2020-03" db="EMBL/GenBank/DDBJ databases">
        <title>The deep terrestrial virosphere.</title>
        <authorList>
            <person name="Holmfeldt K."/>
            <person name="Nilsson E."/>
            <person name="Simone D."/>
            <person name="Lopez-Fernandez M."/>
            <person name="Wu X."/>
            <person name="de Brujin I."/>
            <person name="Lundin D."/>
            <person name="Andersson A."/>
            <person name="Bertilsson S."/>
            <person name="Dopson M."/>
        </authorList>
    </citation>
    <scope>NUCLEOTIDE SEQUENCE</scope>
    <source>
        <strain evidence="1">MM415A01947</strain>
    </source>
</reference>
<dbReference type="AlphaFoldDB" id="A0A6M3JXJ7"/>
<organism evidence="1">
    <name type="scientific">viral metagenome</name>
    <dbReference type="NCBI Taxonomy" id="1070528"/>
    <lineage>
        <taxon>unclassified sequences</taxon>
        <taxon>metagenomes</taxon>
        <taxon>organismal metagenomes</taxon>
    </lineage>
</organism>
<sequence>MKKAIANYINAKAEAIRLKSRAAMPCEHKWKLLNMAEVGSKINPNFFWKEYTYMCEKCGERNFISTQKD</sequence>
<dbReference type="EMBL" id="MT142116">
    <property type="protein sequence ID" value="QJA74719.1"/>
    <property type="molecule type" value="Genomic_DNA"/>
</dbReference>
<name>A0A6M3JXJ7_9ZZZZ</name>